<evidence type="ECO:0000256" key="1">
    <source>
        <dbReference type="ARBA" id="ARBA00022857"/>
    </source>
</evidence>
<dbReference type="EMBL" id="JAVIIS010000059">
    <property type="protein sequence ID" value="MDX8443312.1"/>
    <property type="molecule type" value="Genomic_DNA"/>
</dbReference>
<protein>
    <recommendedName>
        <fullName evidence="2">Alcohol dehydrogenase-like N-terminal domain-containing protein</fullName>
    </recommendedName>
</protein>
<dbReference type="Gene3D" id="3.90.180.10">
    <property type="entry name" value="Medium-chain alcohol dehydrogenases, catalytic domain"/>
    <property type="match status" value="1"/>
</dbReference>
<feature type="domain" description="Alcohol dehydrogenase-like N-terminal" evidence="2">
    <location>
        <begin position="27"/>
        <end position="66"/>
    </location>
</feature>
<dbReference type="RefSeq" id="WP_320217302.1">
    <property type="nucleotide sequence ID" value="NZ_JAVIIS010000059.1"/>
</dbReference>
<accession>A0ABU4X4P8</accession>
<dbReference type="Proteomes" id="UP001272097">
    <property type="component" value="Unassembled WGS sequence"/>
</dbReference>
<dbReference type="PANTHER" id="PTHR44154">
    <property type="entry name" value="QUINONE OXIDOREDUCTASE"/>
    <property type="match status" value="1"/>
</dbReference>
<dbReference type="Pfam" id="PF08240">
    <property type="entry name" value="ADH_N"/>
    <property type="match status" value="1"/>
</dbReference>
<dbReference type="InterPro" id="IPR013154">
    <property type="entry name" value="ADH-like_N"/>
</dbReference>
<dbReference type="SUPFAM" id="SSF50129">
    <property type="entry name" value="GroES-like"/>
    <property type="match status" value="1"/>
</dbReference>
<sequence>MKALLSIAPGGADGLVLSDVAGPAPKAGEVIVKVAACGLNYPDTLIIEDRYQMKPPRPFAPGCEVAAPFQPFFPPRPGVSCLPDPRPIGEDMTTIVLALHAPDQAAALEIAAAWPFVAGGVGFDNKAGR</sequence>
<keyword evidence="1" id="KW-0521">NADP</keyword>
<name>A0ABU4X4P8_9HYPH</name>
<evidence type="ECO:0000259" key="2">
    <source>
        <dbReference type="Pfam" id="PF08240"/>
    </source>
</evidence>
<dbReference type="PANTHER" id="PTHR44154:SF1">
    <property type="entry name" value="QUINONE OXIDOREDUCTASE"/>
    <property type="match status" value="1"/>
</dbReference>
<dbReference type="InterPro" id="IPR051603">
    <property type="entry name" value="Zinc-ADH_QOR/CCCR"/>
</dbReference>
<organism evidence="3 4">
    <name type="scientific">Mesorhizobium australafricanum</name>
    <dbReference type="NCBI Taxonomy" id="3072311"/>
    <lineage>
        <taxon>Bacteria</taxon>
        <taxon>Pseudomonadati</taxon>
        <taxon>Pseudomonadota</taxon>
        <taxon>Alphaproteobacteria</taxon>
        <taxon>Hyphomicrobiales</taxon>
        <taxon>Phyllobacteriaceae</taxon>
        <taxon>Mesorhizobium</taxon>
    </lineage>
</organism>
<reference evidence="3 4" key="1">
    <citation type="submission" date="2023-08" db="EMBL/GenBank/DDBJ databases">
        <title>Implementing the SeqCode for naming new Mesorhizobium species isolated from Vachellia karroo root nodules.</title>
        <authorList>
            <person name="Van Lill M."/>
        </authorList>
    </citation>
    <scope>NUCLEOTIDE SEQUENCE [LARGE SCALE GENOMIC DNA]</scope>
    <source>
        <strain evidence="3 4">VK3E</strain>
    </source>
</reference>
<proteinExistence type="predicted"/>
<dbReference type="InterPro" id="IPR011032">
    <property type="entry name" value="GroES-like_sf"/>
</dbReference>
<comment type="caution">
    <text evidence="3">The sequence shown here is derived from an EMBL/GenBank/DDBJ whole genome shotgun (WGS) entry which is preliminary data.</text>
</comment>
<evidence type="ECO:0000313" key="3">
    <source>
        <dbReference type="EMBL" id="MDX8443312.1"/>
    </source>
</evidence>
<gene>
    <name evidence="3" type="ORF">RFM51_27460</name>
</gene>
<evidence type="ECO:0000313" key="4">
    <source>
        <dbReference type="Proteomes" id="UP001272097"/>
    </source>
</evidence>
<keyword evidence="4" id="KW-1185">Reference proteome</keyword>